<dbReference type="InterPro" id="IPR036249">
    <property type="entry name" value="Thioredoxin-like_sf"/>
</dbReference>
<dbReference type="EMBL" id="BPLF01000002">
    <property type="protein sequence ID" value="GIX63217.1"/>
    <property type="molecule type" value="Genomic_DNA"/>
</dbReference>
<dbReference type="AlphaFoldDB" id="A0AAV4LSG9"/>
<protein>
    <submittedName>
        <fullName evidence="2">Thioredoxin-like protein, putative</fullName>
    </submittedName>
</protein>
<dbReference type="SUPFAM" id="SSF52833">
    <property type="entry name" value="Thioredoxin-like"/>
    <property type="match status" value="1"/>
</dbReference>
<feature type="signal peptide" evidence="1">
    <location>
        <begin position="1"/>
        <end position="22"/>
    </location>
</feature>
<gene>
    <name evidence="2" type="ORF">BcabD6B2_26520</name>
</gene>
<dbReference type="Proteomes" id="UP001497744">
    <property type="component" value="Unassembled WGS sequence"/>
</dbReference>
<name>A0AAV4LSG9_BABCB</name>
<dbReference type="RefSeq" id="XP_067715286.1">
    <property type="nucleotide sequence ID" value="XM_067859185.1"/>
</dbReference>
<evidence type="ECO:0000313" key="2">
    <source>
        <dbReference type="EMBL" id="GIX63217.1"/>
    </source>
</evidence>
<keyword evidence="3" id="KW-1185">Reference proteome</keyword>
<accession>A0AAV4LSG9</accession>
<sequence>MLYLPYHTLLLSIALLAVLVSCHNRIRNLGENLTVVNCRIPQAVRCATISCVRKRYKYPYLLAFHKNGCEFCQDMEPLIHRINTEHNVYIERLDVESNYNYAVLRGIHTEKTPTVDAETG</sequence>
<dbReference type="GeneID" id="94194698"/>
<comment type="caution">
    <text evidence="2">The sequence shown here is derived from an EMBL/GenBank/DDBJ whole genome shotgun (WGS) entry which is preliminary data.</text>
</comment>
<organism evidence="2 3">
    <name type="scientific">Babesia caballi</name>
    <dbReference type="NCBI Taxonomy" id="5871"/>
    <lineage>
        <taxon>Eukaryota</taxon>
        <taxon>Sar</taxon>
        <taxon>Alveolata</taxon>
        <taxon>Apicomplexa</taxon>
        <taxon>Aconoidasida</taxon>
        <taxon>Piroplasmida</taxon>
        <taxon>Babesiidae</taxon>
        <taxon>Babesia</taxon>
    </lineage>
</organism>
<evidence type="ECO:0000256" key="1">
    <source>
        <dbReference type="SAM" id="SignalP"/>
    </source>
</evidence>
<proteinExistence type="predicted"/>
<evidence type="ECO:0000313" key="3">
    <source>
        <dbReference type="Proteomes" id="UP001497744"/>
    </source>
</evidence>
<keyword evidence="1" id="KW-0732">Signal</keyword>
<reference evidence="2 3" key="1">
    <citation type="submission" date="2021-06" db="EMBL/GenBank/DDBJ databases">
        <title>Genome sequence of Babesia caballi.</title>
        <authorList>
            <person name="Yamagishi J."/>
            <person name="Kidaka T."/>
            <person name="Ochi A."/>
        </authorList>
    </citation>
    <scope>NUCLEOTIDE SEQUENCE [LARGE SCALE GENOMIC DNA]</scope>
    <source>
        <strain evidence="2">USDA-D6B2</strain>
    </source>
</reference>
<feature type="chain" id="PRO_5043327075" evidence="1">
    <location>
        <begin position="23"/>
        <end position="120"/>
    </location>
</feature>